<evidence type="ECO:0000256" key="6">
    <source>
        <dbReference type="ARBA" id="ARBA00022729"/>
    </source>
</evidence>
<comment type="caution">
    <text evidence="15">The sequence shown here is derived from an EMBL/GenBank/DDBJ whole genome shotgun (WGS) entry which is preliminary data.</text>
</comment>
<keyword evidence="12" id="KW-0325">Glycoprotein</keyword>
<protein>
    <recommendedName>
        <fullName evidence="14">TIR domain-containing protein</fullName>
    </recommendedName>
</protein>
<dbReference type="InterPro" id="IPR001611">
    <property type="entry name" value="Leu-rich_rpt"/>
</dbReference>
<evidence type="ECO:0000256" key="3">
    <source>
        <dbReference type="ARBA" id="ARBA00022588"/>
    </source>
</evidence>
<dbReference type="PANTHER" id="PTHR24365">
    <property type="entry name" value="TOLL-LIKE RECEPTOR"/>
    <property type="match status" value="1"/>
</dbReference>
<dbReference type="OrthoDB" id="6102507at2759"/>
<keyword evidence="6" id="KW-0732">Signal</keyword>
<evidence type="ECO:0000256" key="8">
    <source>
        <dbReference type="ARBA" id="ARBA00022859"/>
    </source>
</evidence>
<dbReference type="InterPro" id="IPR032675">
    <property type="entry name" value="LRR_dom_sf"/>
</dbReference>
<evidence type="ECO:0000256" key="1">
    <source>
        <dbReference type="ARBA" id="ARBA00004479"/>
    </source>
</evidence>
<evidence type="ECO:0000256" key="7">
    <source>
        <dbReference type="ARBA" id="ARBA00022737"/>
    </source>
</evidence>
<evidence type="ECO:0000256" key="5">
    <source>
        <dbReference type="ARBA" id="ARBA00022692"/>
    </source>
</evidence>
<dbReference type="Pfam" id="PF01582">
    <property type="entry name" value="TIR"/>
    <property type="match status" value="1"/>
</dbReference>
<evidence type="ECO:0000256" key="12">
    <source>
        <dbReference type="ARBA" id="ARBA00023180"/>
    </source>
</evidence>
<keyword evidence="8" id="KW-0391">Immunity</keyword>
<keyword evidence="3" id="KW-0399">Innate immunity</keyword>
<dbReference type="EMBL" id="CAJPWZ010000984">
    <property type="protein sequence ID" value="CAG2204860.1"/>
    <property type="molecule type" value="Genomic_DNA"/>
</dbReference>
<name>A0A8S3RAK9_MYTED</name>
<dbReference type="Gene3D" id="3.80.10.10">
    <property type="entry name" value="Ribonuclease Inhibitor"/>
    <property type="match status" value="4"/>
</dbReference>
<evidence type="ECO:0000256" key="10">
    <source>
        <dbReference type="ARBA" id="ARBA00023136"/>
    </source>
</evidence>
<dbReference type="InterPro" id="IPR017241">
    <property type="entry name" value="Toll-like_receptor"/>
</dbReference>
<dbReference type="PIRSF" id="PIRSF037595">
    <property type="entry name" value="Toll-like_receptor"/>
    <property type="match status" value="1"/>
</dbReference>
<dbReference type="GO" id="GO:0045087">
    <property type="term" value="P:innate immune response"/>
    <property type="evidence" value="ECO:0007669"/>
    <property type="project" value="UniProtKB-KW"/>
</dbReference>
<dbReference type="GO" id="GO:0005886">
    <property type="term" value="C:plasma membrane"/>
    <property type="evidence" value="ECO:0007669"/>
    <property type="project" value="TreeGrafter"/>
</dbReference>
<dbReference type="FunFam" id="3.40.50.10140:FF:000001">
    <property type="entry name" value="Toll-like receptor 2"/>
    <property type="match status" value="1"/>
</dbReference>
<accession>A0A8S3RAK9</accession>
<keyword evidence="10 13" id="KW-0472">Membrane</keyword>
<comment type="subcellular location">
    <subcellularLocation>
        <location evidence="1">Membrane</location>
        <topology evidence="1">Single-pass type I membrane protein</topology>
    </subcellularLocation>
</comment>
<gene>
    <name evidence="15" type="ORF">MEDL_19304</name>
</gene>
<evidence type="ECO:0000256" key="11">
    <source>
        <dbReference type="ARBA" id="ARBA00023170"/>
    </source>
</evidence>
<dbReference type="Gene3D" id="3.40.50.10140">
    <property type="entry name" value="Toll/interleukin-1 receptor homology (TIR) domain"/>
    <property type="match status" value="1"/>
</dbReference>
<dbReference type="Pfam" id="PF13855">
    <property type="entry name" value="LRR_8"/>
    <property type="match status" value="1"/>
</dbReference>
<dbReference type="GO" id="GO:0002224">
    <property type="term" value="P:toll-like receptor signaling pathway"/>
    <property type="evidence" value="ECO:0007669"/>
    <property type="project" value="InterPro"/>
</dbReference>
<dbReference type="SUPFAM" id="SSF52058">
    <property type="entry name" value="L domain-like"/>
    <property type="match status" value="2"/>
</dbReference>
<keyword evidence="5 13" id="KW-0812">Transmembrane</keyword>
<evidence type="ECO:0000313" key="16">
    <source>
        <dbReference type="Proteomes" id="UP000683360"/>
    </source>
</evidence>
<dbReference type="SMART" id="SM00255">
    <property type="entry name" value="TIR"/>
    <property type="match status" value="1"/>
</dbReference>
<feature type="domain" description="TIR" evidence="14">
    <location>
        <begin position="736"/>
        <end position="877"/>
    </location>
</feature>
<dbReference type="PROSITE" id="PS51450">
    <property type="entry name" value="LRR"/>
    <property type="match status" value="2"/>
</dbReference>
<feature type="transmembrane region" description="Helical" evidence="13">
    <location>
        <begin position="682"/>
        <end position="708"/>
    </location>
</feature>
<dbReference type="SUPFAM" id="SSF52200">
    <property type="entry name" value="Toll/Interleukin receptor TIR domain"/>
    <property type="match status" value="1"/>
</dbReference>
<organism evidence="15 16">
    <name type="scientific">Mytilus edulis</name>
    <name type="common">Blue mussel</name>
    <dbReference type="NCBI Taxonomy" id="6550"/>
    <lineage>
        <taxon>Eukaryota</taxon>
        <taxon>Metazoa</taxon>
        <taxon>Spiralia</taxon>
        <taxon>Lophotrochozoa</taxon>
        <taxon>Mollusca</taxon>
        <taxon>Bivalvia</taxon>
        <taxon>Autobranchia</taxon>
        <taxon>Pteriomorphia</taxon>
        <taxon>Mytilida</taxon>
        <taxon>Mytiloidea</taxon>
        <taxon>Mytilidae</taxon>
        <taxon>Mytilinae</taxon>
        <taxon>Mytilus</taxon>
    </lineage>
</organism>
<dbReference type="AlphaFoldDB" id="A0A8S3RAK9"/>
<evidence type="ECO:0000256" key="2">
    <source>
        <dbReference type="ARBA" id="ARBA00009634"/>
    </source>
</evidence>
<dbReference type="PROSITE" id="PS50104">
    <property type="entry name" value="TIR"/>
    <property type="match status" value="1"/>
</dbReference>
<dbReference type="PANTHER" id="PTHR24365:SF541">
    <property type="entry name" value="PROTEIN TOLL-RELATED"/>
    <property type="match status" value="1"/>
</dbReference>
<reference evidence="15" key="1">
    <citation type="submission" date="2021-03" db="EMBL/GenBank/DDBJ databases">
        <authorList>
            <person name="Bekaert M."/>
        </authorList>
    </citation>
    <scope>NUCLEOTIDE SEQUENCE</scope>
</reference>
<evidence type="ECO:0000256" key="9">
    <source>
        <dbReference type="ARBA" id="ARBA00022989"/>
    </source>
</evidence>
<keyword evidence="11" id="KW-0675">Receptor</keyword>
<proteinExistence type="inferred from homology"/>
<keyword evidence="4" id="KW-0433">Leucine-rich repeat</keyword>
<evidence type="ECO:0000256" key="4">
    <source>
        <dbReference type="ARBA" id="ARBA00022614"/>
    </source>
</evidence>
<evidence type="ECO:0000256" key="13">
    <source>
        <dbReference type="SAM" id="Phobius"/>
    </source>
</evidence>
<keyword evidence="16" id="KW-1185">Reference proteome</keyword>
<dbReference type="InterPro" id="IPR035897">
    <property type="entry name" value="Toll_tir_struct_dom_sf"/>
</dbReference>
<comment type="similarity">
    <text evidence="2">Belongs to the Toll-like receptor family.</text>
</comment>
<evidence type="ECO:0000259" key="14">
    <source>
        <dbReference type="PROSITE" id="PS50104"/>
    </source>
</evidence>
<keyword evidence="7" id="KW-0677">Repeat</keyword>
<keyword evidence="9 13" id="KW-1133">Transmembrane helix</keyword>
<evidence type="ECO:0000313" key="15">
    <source>
        <dbReference type="EMBL" id="CAG2204860.1"/>
    </source>
</evidence>
<sequence length="879" mass="102567">MPSVKQGQLLVNYKENQIGKNTTVYNGCSTNRKCKCFDITDGILADCSALNLIKSPFFHEGVVSVNLSLNLLTYLPDDGYLPVTLKYLDLAKNKISKLRNAKLVPFSTSHHIISLNLTNNLLSLDSYTYYKGVFQNLKYLKYLDISNNSNEYKNYYCPDQPFQDLSSLQSLLIDGVKNVTFGKGFSTLKNLTLLKITGIAANGIISREYFDNFPNLEHLDISATTEWRRIDHYALTVFEKGALQKLSKLQYLDISFHRRLHMCGLRNVTNDLPYTSIRILKANYLECERSVSTVLFVDDIKPLNSTKLEVLFLDGNNLEETDILLPRHLPQSLRYFSARDNRWVVSRYAYVDIARLTGIKAVDLSFQNKHQLSQSKHSWYCTEYFHETSHCICDRLPIRENENMFDWNQNEEMSYFTNNNQNSHLVTACIPYDPTKFQLLIIPPNTEKIIMESAKIGDSIPSMYFSTPTVKHISLRNNQLYSFTGPICNLTQLQYLDLSNNRAVDISSYIFGSLVNLQYLGIDNNLLGYSNIFHDHSSVFIFENQTNLKFLNMSSNRISILFQNFLFKASKLKTLLLDHNLLTDWNISINHMKDLNFIDIRWNQILYISSEGMNLLEKAFHLNITIDMSNNPFECSCDSMIFLKWLAMHRNYFKGFGNYSCIYLRKSINIFEANLHLKKNCYSYVGVIVSVTIGIIVFLGTICSMIIYRYRWKLRYFYYILKGEYGIDHDKTDGNFQFDAFVSYSENDRWFPKDYMIDFLEKQKGLRLCIHHRDFIAGSAIAENITNAIHNSRKCVCILTNNFLWSKWCMYEFNIALEDIVVSRQGRNSIIIVQLLRTDIRNIPREMRYVMNDDTYLDYPENEEDRIIFWESFERDLKY</sequence>
<dbReference type="Proteomes" id="UP000683360">
    <property type="component" value="Unassembled WGS sequence"/>
</dbReference>
<dbReference type="InterPro" id="IPR000157">
    <property type="entry name" value="TIR_dom"/>
</dbReference>
<dbReference type="GO" id="GO:0004888">
    <property type="term" value="F:transmembrane signaling receptor activity"/>
    <property type="evidence" value="ECO:0007669"/>
    <property type="project" value="InterPro"/>
</dbReference>